<evidence type="ECO:0000256" key="1">
    <source>
        <dbReference type="SAM" id="Phobius"/>
    </source>
</evidence>
<name>A0A1E5GL65_9ENTE</name>
<accession>A0A1E5GL65</accession>
<proteinExistence type="predicted"/>
<reference evidence="3" key="1">
    <citation type="submission" date="2016-09" db="EMBL/GenBank/DDBJ databases">
        <authorList>
            <person name="Gulvik C.A."/>
        </authorList>
    </citation>
    <scope>NUCLEOTIDE SEQUENCE [LARGE SCALE GENOMIC DNA]</scope>
    <source>
        <strain evidence="3">DSM 23328</strain>
    </source>
</reference>
<organism evidence="2 3">
    <name type="scientific">Enterococcus ureasiticus</name>
    <dbReference type="NCBI Taxonomy" id="903984"/>
    <lineage>
        <taxon>Bacteria</taxon>
        <taxon>Bacillati</taxon>
        <taxon>Bacillota</taxon>
        <taxon>Bacilli</taxon>
        <taxon>Lactobacillales</taxon>
        <taxon>Enterococcaceae</taxon>
        <taxon>Enterococcus</taxon>
    </lineage>
</organism>
<keyword evidence="3" id="KW-1185">Reference proteome</keyword>
<sequence length="117" mass="13148">MKKFINKKVLLIFLALVISATILSAYLNSIGYEGMLYFQTVYNNNGHKSYGNYSPRTGGFLVTGIALFYISIIWKKMNKFDNILVKRAIGTLLIIAITIFVIGGIDLVSAIAFIFRR</sequence>
<keyword evidence="1" id="KW-1133">Transmembrane helix</keyword>
<protein>
    <submittedName>
        <fullName evidence="2">Uncharacterized protein</fullName>
    </submittedName>
</protein>
<keyword evidence="1" id="KW-0812">Transmembrane</keyword>
<dbReference type="EMBL" id="MIJZ01000001">
    <property type="protein sequence ID" value="OEG13438.1"/>
    <property type="molecule type" value="Genomic_DNA"/>
</dbReference>
<dbReference type="Proteomes" id="UP000094068">
    <property type="component" value="Unassembled WGS sequence"/>
</dbReference>
<evidence type="ECO:0000313" key="2">
    <source>
        <dbReference type="EMBL" id="OEG13438.1"/>
    </source>
</evidence>
<dbReference type="RefSeq" id="WP_069644506.1">
    <property type="nucleotide sequence ID" value="NZ_MIJZ01000001.1"/>
</dbReference>
<feature type="transmembrane region" description="Helical" evidence="1">
    <location>
        <begin position="92"/>
        <end position="115"/>
    </location>
</feature>
<gene>
    <name evidence="2" type="ORF">BCR21_00130</name>
</gene>
<evidence type="ECO:0000313" key="3">
    <source>
        <dbReference type="Proteomes" id="UP000094068"/>
    </source>
</evidence>
<comment type="caution">
    <text evidence="2">The sequence shown here is derived from an EMBL/GenBank/DDBJ whole genome shotgun (WGS) entry which is preliminary data.</text>
</comment>
<keyword evidence="1" id="KW-0472">Membrane</keyword>
<feature type="transmembrane region" description="Helical" evidence="1">
    <location>
        <begin position="53"/>
        <end position="72"/>
    </location>
</feature>
<dbReference type="AlphaFoldDB" id="A0A1E5GL65"/>